<dbReference type="InterPro" id="IPR043144">
    <property type="entry name" value="Mal/L-sulf/L-lact_DH-like_ah"/>
</dbReference>
<name>A0ABX0JFI2_9BACL</name>
<dbReference type="EMBL" id="JAAOIW010000016">
    <property type="protein sequence ID" value="NHN34150.1"/>
    <property type="molecule type" value="Genomic_DNA"/>
</dbReference>
<dbReference type="RefSeq" id="WP_166154808.1">
    <property type="nucleotide sequence ID" value="NZ_JAAOIW010000016.1"/>
</dbReference>
<evidence type="ECO:0000313" key="3">
    <source>
        <dbReference type="EMBL" id="NHN34150.1"/>
    </source>
</evidence>
<accession>A0ABX0JFI2</accession>
<dbReference type="PANTHER" id="PTHR11091">
    <property type="entry name" value="OXIDOREDUCTASE-RELATED"/>
    <property type="match status" value="1"/>
</dbReference>
<dbReference type="InterPro" id="IPR003767">
    <property type="entry name" value="Malate/L-lactate_DH-like"/>
</dbReference>
<dbReference type="InterPro" id="IPR036111">
    <property type="entry name" value="Mal/L-sulfo/L-lacto_DH-like_sf"/>
</dbReference>
<protein>
    <submittedName>
        <fullName evidence="3">Ldh family oxidoreductase</fullName>
    </submittedName>
</protein>
<dbReference type="SUPFAM" id="SSF89733">
    <property type="entry name" value="L-sulfolactate dehydrogenase-like"/>
    <property type="match status" value="1"/>
</dbReference>
<proteinExistence type="inferred from homology"/>
<evidence type="ECO:0000313" key="4">
    <source>
        <dbReference type="Proteomes" id="UP001165962"/>
    </source>
</evidence>
<keyword evidence="2" id="KW-0560">Oxidoreductase</keyword>
<dbReference type="Gene3D" id="3.30.1370.60">
    <property type="entry name" value="Hypothetical oxidoreductase yiak, domain 2"/>
    <property type="match status" value="1"/>
</dbReference>
<organism evidence="3 4">
    <name type="scientific">Paenibacillus agricola</name>
    <dbReference type="NCBI Taxonomy" id="2716264"/>
    <lineage>
        <taxon>Bacteria</taxon>
        <taxon>Bacillati</taxon>
        <taxon>Bacillota</taxon>
        <taxon>Bacilli</taxon>
        <taxon>Bacillales</taxon>
        <taxon>Paenibacillaceae</taxon>
        <taxon>Paenibacillus</taxon>
    </lineage>
</organism>
<comment type="similarity">
    <text evidence="1">Belongs to the LDH2/MDH2 oxidoreductase family.</text>
</comment>
<dbReference type="PANTHER" id="PTHR11091:SF0">
    <property type="entry name" value="MALATE DEHYDROGENASE"/>
    <property type="match status" value="1"/>
</dbReference>
<dbReference type="InterPro" id="IPR043143">
    <property type="entry name" value="Mal/L-sulf/L-lact_DH-like_NADP"/>
</dbReference>
<dbReference type="Proteomes" id="UP001165962">
    <property type="component" value="Unassembled WGS sequence"/>
</dbReference>
<gene>
    <name evidence="3" type="ORF">G9U52_30480</name>
</gene>
<sequence>MAKIKISELEQTIHQLLHAAGLNEDNASIATEVFMRATLRGVGHHDVYDLPGRLEGLSKGKIKANPEMVLIHKYAALENYEGDNGLGELGGMFIMKRAQQLADEHGIGLCAIRNSNHLLSSTPYLEQPAEEGYISYIITRGAPTMGAPGRKEKVIGTSPMGYAIPTNRDYPIMFDACLAYASNGVLSDKTRAGEEVPSHWGLDVDGKPTTSPGLISKGTRLPIGGHKGFGLTLFGEVITGILAEGQIIDEPQPGSGLVGIPSHTAICIKAGGLLGQREFTHKTTEILERMEARASGLQIPGQHSYQRKAKLLSEETIDLTANLLDKLNEWAQKFNLKTLE</sequence>
<comment type="caution">
    <text evidence="3">The sequence shown here is derived from an EMBL/GenBank/DDBJ whole genome shotgun (WGS) entry which is preliminary data.</text>
</comment>
<evidence type="ECO:0000256" key="2">
    <source>
        <dbReference type="ARBA" id="ARBA00023002"/>
    </source>
</evidence>
<dbReference type="Gene3D" id="1.10.1530.10">
    <property type="match status" value="1"/>
</dbReference>
<reference evidence="3" key="1">
    <citation type="submission" date="2020-03" db="EMBL/GenBank/DDBJ databases">
        <title>Draft sequencing of Paenibacilllus sp. S3N08.</title>
        <authorList>
            <person name="Kim D.-U."/>
        </authorList>
    </citation>
    <scope>NUCLEOTIDE SEQUENCE</scope>
    <source>
        <strain evidence="3">S3N08</strain>
    </source>
</reference>
<evidence type="ECO:0000256" key="1">
    <source>
        <dbReference type="ARBA" id="ARBA00006056"/>
    </source>
</evidence>
<dbReference type="Pfam" id="PF02615">
    <property type="entry name" value="Ldh_2"/>
    <property type="match status" value="1"/>
</dbReference>
<keyword evidence="4" id="KW-1185">Reference proteome</keyword>